<evidence type="ECO:0008006" key="4">
    <source>
        <dbReference type="Google" id="ProtNLM"/>
    </source>
</evidence>
<dbReference type="InterPro" id="IPR010281">
    <property type="entry name" value="DUF885"/>
</dbReference>
<dbReference type="Pfam" id="PF05960">
    <property type="entry name" value="DUF885"/>
    <property type="match status" value="1"/>
</dbReference>
<reference evidence="2 3" key="1">
    <citation type="submission" date="2021-06" db="EMBL/GenBank/DDBJ databases">
        <title>Caerostris darwini draft genome.</title>
        <authorList>
            <person name="Kono N."/>
            <person name="Arakawa K."/>
        </authorList>
    </citation>
    <scope>NUCLEOTIDE SEQUENCE [LARGE SCALE GENOMIC DNA]</scope>
</reference>
<gene>
    <name evidence="2" type="primary">AVEN_158128_1</name>
    <name evidence="2" type="ORF">CDAR_579051</name>
</gene>
<proteinExistence type="predicted"/>
<accession>A0AAV4RTG4</accession>
<comment type="caution">
    <text evidence="2">The sequence shown here is derived from an EMBL/GenBank/DDBJ whole genome shotgun (WGS) entry which is preliminary data.</text>
</comment>
<organism evidence="2 3">
    <name type="scientific">Caerostris darwini</name>
    <dbReference type="NCBI Taxonomy" id="1538125"/>
    <lineage>
        <taxon>Eukaryota</taxon>
        <taxon>Metazoa</taxon>
        <taxon>Ecdysozoa</taxon>
        <taxon>Arthropoda</taxon>
        <taxon>Chelicerata</taxon>
        <taxon>Arachnida</taxon>
        <taxon>Araneae</taxon>
        <taxon>Araneomorphae</taxon>
        <taxon>Entelegynae</taxon>
        <taxon>Araneoidea</taxon>
        <taxon>Araneidae</taxon>
        <taxon>Caerostris</taxon>
    </lineage>
</organism>
<feature type="signal peptide" evidence="1">
    <location>
        <begin position="1"/>
        <end position="20"/>
    </location>
</feature>
<dbReference type="EMBL" id="BPLQ01006636">
    <property type="protein sequence ID" value="GIY24111.1"/>
    <property type="molecule type" value="Genomic_DNA"/>
</dbReference>
<dbReference type="Proteomes" id="UP001054837">
    <property type="component" value="Unassembled WGS sequence"/>
</dbReference>
<dbReference type="PANTHER" id="PTHR33361">
    <property type="entry name" value="GLR0591 PROTEIN"/>
    <property type="match status" value="1"/>
</dbReference>
<dbReference type="AlphaFoldDB" id="A0AAV4RTG4"/>
<evidence type="ECO:0000313" key="2">
    <source>
        <dbReference type="EMBL" id="GIY24111.1"/>
    </source>
</evidence>
<keyword evidence="1" id="KW-0732">Signal</keyword>
<keyword evidence="3" id="KW-1185">Reference proteome</keyword>
<evidence type="ECO:0000313" key="3">
    <source>
        <dbReference type="Proteomes" id="UP001054837"/>
    </source>
</evidence>
<evidence type="ECO:0000256" key="1">
    <source>
        <dbReference type="SAM" id="SignalP"/>
    </source>
</evidence>
<feature type="chain" id="PRO_5043932528" description="Angiotensin-converting enzyme" evidence="1">
    <location>
        <begin position="21"/>
        <end position="344"/>
    </location>
</feature>
<protein>
    <recommendedName>
        <fullName evidence="4">Angiotensin-converting enzyme</fullName>
    </recommendedName>
</protein>
<dbReference type="PANTHER" id="PTHR33361:SF2">
    <property type="entry name" value="DUF885 DOMAIN-CONTAINING PROTEIN"/>
    <property type="match status" value="1"/>
</dbReference>
<name>A0AAV4RTG4_9ARAC</name>
<sequence length="344" mass="40061">MIPLRFVFVIQGILLVLAQANPISQPHDDPDSIQFNSIELQDPQQLEESANTMFDEYWQIVMQDDPEYATVLGDHRYDDRLNSYSFKCYEKKKVMMNEFLERANQMLSLAREGTKTHFNLQLFITNLQFKLDYLMSGSHLFPVSKLITPQMGLREMLGYTKLNNEEQAWNLIKRYKAVPKQIDEQIELMREGIRTNLTLHEISIFSTSGNWNQSIENSPFYEPFLNMSESISAEDFLSVFDLSFNLVNVLLHSFSLNYIHVLHNSFSLDNIHVIPHSFSLDYIHVLLHSFSLEYIHVLRHSFSLDYIHVLLHSFSIDYIHEYPGEICLEKVVSGSLVHEGALDT</sequence>